<name>X1H9X1_9ZZZZ</name>
<evidence type="ECO:0000313" key="1">
    <source>
        <dbReference type="EMBL" id="GAH66192.1"/>
    </source>
</evidence>
<organism evidence="1">
    <name type="scientific">marine sediment metagenome</name>
    <dbReference type="NCBI Taxonomy" id="412755"/>
    <lineage>
        <taxon>unclassified sequences</taxon>
        <taxon>metagenomes</taxon>
        <taxon>ecological metagenomes</taxon>
    </lineage>
</organism>
<dbReference type="AlphaFoldDB" id="X1H9X1"/>
<accession>X1H9X1</accession>
<reference evidence="1" key="1">
    <citation type="journal article" date="2014" name="Front. Microbiol.">
        <title>High frequency of phylogenetically diverse reductive dehalogenase-homologous genes in deep subseafloor sedimentary metagenomes.</title>
        <authorList>
            <person name="Kawai M."/>
            <person name="Futagami T."/>
            <person name="Toyoda A."/>
            <person name="Takaki Y."/>
            <person name="Nishi S."/>
            <person name="Hori S."/>
            <person name="Arai W."/>
            <person name="Tsubouchi T."/>
            <person name="Morono Y."/>
            <person name="Uchiyama I."/>
            <person name="Ito T."/>
            <person name="Fujiyama A."/>
            <person name="Inagaki F."/>
            <person name="Takami H."/>
        </authorList>
    </citation>
    <scope>NUCLEOTIDE SEQUENCE</scope>
    <source>
        <strain evidence="1">Expedition CK06-06</strain>
    </source>
</reference>
<feature type="non-terminal residue" evidence="1">
    <location>
        <position position="32"/>
    </location>
</feature>
<proteinExistence type="predicted"/>
<dbReference type="EMBL" id="BARU01025418">
    <property type="protein sequence ID" value="GAH66192.1"/>
    <property type="molecule type" value="Genomic_DNA"/>
</dbReference>
<sequence length="32" mass="4021">MKFDEAFKNYPQKVQQHHKRFPRMLFGRKIVD</sequence>
<comment type="caution">
    <text evidence="1">The sequence shown here is derived from an EMBL/GenBank/DDBJ whole genome shotgun (WGS) entry which is preliminary data.</text>
</comment>
<protein>
    <submittedName>
        <fullName evidence="1">Uncharacterized protein</fullName>
    </submittedName>
</protein>
<gene>
    <name evidence="1" type="ORF">S03H2_40954</name>
</gene>